<accession>A0A8T1WEJ2</accession>
<dbReference type="Pfam" id="PF16810">
    <property type="entry name" value="RXLR"/>
    <property type="match status" value="1"/>
</dbReference>
<dbReference type="OrthoDB" id="127447at2759"/>
<dbReference type="AlphaFoldDB" id="A0A8T1WEJ2"/>
<comment type="caution">
    <text evidence="6">The sequence shown here is derived from an EMBL/GenBank/DDBJ whole genome shotgun (WGS) entry which is preliminary data.</text>
</comment>
<dbReference type="InterPro" id="IPR031825">
    <property type="entry name" value="RXLR"/>
</dbReference>
<organism evidence="6 7">
    <name type="scientific">Phytophthora pseudosyringae</name>
    <dbReference type="NCBI Taxonomy" id="221518"/>
    <lineage>
        <taxon>Eukaryota</taxon>
        <taxon>Sar</taxon>
        <taxon>Stramenopiles</taxon>
        <taxon>Oomycota</taxon>
        <taxon>Peronosporomycetes</taxon>
        <taxon>Peronosporales</taxon>
        <taxon>Peronosporaceae</taxon>
        <taxon>Phytophthora</taxon>
    </lineage>
</organism>
<evidence type="ECO:0000256" key="5">
    <source>
        <dbReference type="RuleBase" id="RU367124"/>
    </source>
</evidence>
<evidence type="ECO:0000256" key="2">
    <source>
        <dbReference type="ARBA" id="ARBA00010400"/>
    </source>
</evidence>
<name>A0A8T1WEJ2_9STRA</name>
<comment type="function">
    <text evidence="5">Effector that suppresses plant defense responses during pathogen infection.</text>
</comment>
<dbReference type="Proteomes" id="UP000694044">
    <property type="component" value="Unassembled WGS sequence"/>
</dbReference>
<evidence type="ECO:0000313" key="6">
    <source>
        <dbReference type="EMBL" id="KAG7390744.1"/>
    </source>
</evidence>
<dbReference type="EMBL" id="JAGDFM010000028">
    <property type="protein sequence ID" value="KAG7390744.1"/>
    <property type="molecule type" value="Genomic_DNA"/>
</dbReference>
<evidence type="ECO:0000256" key="3">
    <source>
        <dbReference type="ARBA" id="ARBA00022525"/>
    </source>
</evidence>
<comment type="domain">
    <text evidence="5">The RxLR-dEER motif acts to carry the protein into the host cell cytoplasm through binding to cell surface phosphatidylinositol-3-phosphate.</text>
</comment>
<protein>
    <recommendedName>
        <fullName evidence="5">RxLR effector protein</fullName>
    </recommendedName>
</protein>
<feature type="chain" id="PRO_5045010618" description="RxLR effector protein" evidence="5">
    <location>
        <begin position="21"/>
        <end position="160"/>
    </location>
</feature>
<comment type="subcellular location">
    <subcellularLocation>
        <location evidence="1 5">Secreted</location>
    </subcellularLocation>
</comment>
<proteinExistence type="inferred from homology"/>
<evidence type="ECO:0000256" key="1">
    <source>
        <dbReference type="ARBA" id="ARBA00004613"/>
    </source>
</evidence>
<feature type="signal peptide" evidence="5">
    <location>
        <begin position="1"/>
        <end position="20"/>
    </location>
</feature>
<sequence length="160" mass="17756">MRVLLLLLLAVLALVASSSATSASTVTQQDSQHLTSAALGSGRMLRTEATTARATNPDGEERGVMDIIKKLPTRSKTWIRDKTLTAKLHAKAMSMNLDSAVKELVKNGVNPDRVYTLLRLDKADNVNVGNFQTGEYRLWEKLNTEWKAKHLNWVSKIHTT</sequence>
<evidence type="ECO:0000256" key="4">
    <source>
        <dbReference type="ARBA" id="ARBA00022729"/>
    </source>
</evidence>
<comment type="similarity">
    <text evidence="2 5">Belongs to the RxLR effector family.</text>
</comment>
<keyword evidence="4 5" id="KW-0732">Signal</keyword>
<keyword evidence="3 5" id="KW-0964">Secreted</keyword>
<reference evidence="6" key="1">
    <citation type="submission" date="2021-02" db="EMBL/GenBank/DDBJ databases">
        <authorList>
            <person name="Palmer J.M."/>
        </authorList>
    </citation>
    <scope>NUCLEOTIDE SEQUENCE</scope>
    <source>
        <strain evidence="6">SCRP734</strain>
    </source>
</reference>
<evidence type="ECO:0000313" key="7">
    <source>
        <dbReference type="Proteomes" id="UP000694044"/>
    </source>
</evidence>
<keyword evidence="7" id="KW-1185">Reference proteome</keyword>
<gene>
    <name evidence="6" type="ORF">PHYPSEUDO_006863</name>
</gene>